<comment type="cofactor">
    <cofactor evidence="2">
        <name>Mg(2+)</name>
        <dbReference type="ChEBI" id="CHEBI:18420"/>
    </cofactor>
</comment>
<name>A0A2K9LQ64_9GAMM</name>
<dbReference type="GO" id="GO:0046872">
    <property type="term" value="F:metal ion binding"/>
    <property type="evidence" value="ECO:0007669"/>
    <property type="project" value="UniProtKB-KW"/>
</dbReference>
<dbReference type="PANTHER" id="PTHR12318">
    <property type="entry name" value="TESTOSTERONE-REGULATED PROTEIN RP2"/>
    <property type="match status" value="1"/>
</dbReference>
<protein>
    <recommendedName>
        <fullName evidence="7">Nudix hydrolase domain-containing protein</fullName>
    </recommendedName>
</protein>
<comment type="cofactor">
    <cofactor evidence="1">
        <name>Mn(2+)</name>
        <dbReference type="ChEBI" id="CHEBI:29035"/>
    </cofactor>
</comment>
<dbReference type="Pfam" id="PF00293">
    <property type="entry name" value="NUDIX"/>
    <property type="match status" value="1"/>
</dbReference>
<keyword evidence="5" id="KW-0460">Magnesium</keyword>
<dbReference type="InterPro" id="IPR000086">
    <property type="entry name" value="NUDIX_hydrolase_dom"/>
</dbReference>
<evidence type="ECO:0000256" key="6">
    <source>
        <dbReference type="ARBA" id="ARBA00023211"/>
    </source>
</evidence>
<dbReference type="InterPro" id="IPR015797">
    <property type="entry name" value="NUDIX_hydrolase-like_dom_sf"/>
</dbReference>
<organism evidence="8 9">
    <name type="scientific">Ketobacter alkanivorans</name>
    <dbReference type="NCBI Taxonomy" id="1917421"/>
    <lineage>
        <taxon>Bacteria</taxon>
        <taxon>Pseudomonadati</taxon>
        <taxon>Pseudomonadota</taxon>
        <taxon>Gammaproteobacteria</taxon>
        <taxon>Pseudomonadales</taxon>
        <taxon>Ketobacteraceae</taxon>
        <taxon>Ketobacter</taxon>
    </lineage>
</organism>
<dbReference type="CDD" id="cd18870">
    <property type="entry name" value="NUDIX_AcylCoAdiphos_Nudt19"/>
    <property type="match status" value="1"/>
</dbReference>
<dbReference type="InterPro" id="IPR039121">
    <property type="entry name" value="NUDT19"/>
</dbReference>
<evidence type="ECO:0000256" key="3">
    <source>
        <dbReference type="ARBA" id="ARBA00022723"/>
    </source>
</evidence>
<keyword evidence="4" id="KW-0378">Hydrolase</keyword>
<feature type="domain" description="Nudix hydrolase" evidence="7">
    <location>
        <begin position="15"/>
        <end position="212"/>
    </location>
</feature>
<evidence type="ECO:0000256" key="1">
    <source>
        <dbReference type="ARBA" id="ARBA00001936"/>
    </source>
</evidence>
<evidence type="ECO:0000259" key="7">
    <source>
        <dbReference type="PROSITE" id="PS51462"/>
    </source>
</evidence>
<gene>
    <name evidence="8" type="ORF">Kalk_18440</name>
</gene>
<dbReference type="KEGG" id="kak:Kalk_18440"/>
<keyword evidence="9" id="KW-1185">Reference proteome</keyword>
<keyword evidence="3" id="KW-0479">Metal-binding</keyword>
<accession>A0A2K9LQ64</accession>
<dbReference type="PANTHER" id="PTHR12318:SF0">
    <property type="entry name" value="ACYL-COENZYME A DIPHOSPHATASE NUDT19"/>
    <property type="match status" value="1"/>
</dbReference>
<evidence type="ECO:0000313" key="9">
    <source>
        <dbReference type="Proteomes" id="UP000235116"/>
    </source>
</evidence>
<dbReference type="EMBL" id="CP022684">
    <property type="protein sequence ID" value="AUM14281.1"/>
    <property type="molecule type" value="Genomic_DNA"/>
</dbReference>
<evidence type="ECO:0000256" key="5">
    <source>
        <dbReference type="ARBA" id="ARBA00022842"/>
    </source>
</evidence>
<evidence type="ECO:0000313" key="8">
    <source>
        <dbReference type="EMBL" id="AUM14281.1"/>
    </source>
</evidence>
<dbReference type="AlphaFoldDB" id="A0A2K9LQ64"/>
<evidence type="ECO:0000256" key="2">
    <source>
        <dbReference type="ARBA" id="ARBA00001946"/>
    </source>
</evidence>
<dbReference type="Gene3D" id="3.90.79.10">
    <property type="entry name" value="Nucleoside Triphosphate Pyrophosphohydrolase"/>
    <property type="match status" value="1"/>
</dbReference>
<dbReference type="GO" id="GO:0016818">
    <property type="term" value="F:hydrolase activity, acting on acid anhydrides, in phosphorus-containing anhydrides"/>
    <property type="evidence" value="ECO:0007669"/>
    <property type="project" value="InterPro"/>
</dbReference>
<proteinExistence type="predicted"/>
<keyword evidence="6" id="KW-0464">Manganese</keyword>
<evidence type="ECO:0000256" key="4">
    <source>
        <dbReference type="ARBA" id="ARBA00022801"/>
    </source>
</evidence>
<dbReference type="SUPFAM" id="SSF55811">
    <property type="entry name" value="Nudix"/>
    <property type="match status" value="1"/>
</dbReference>
<dbReference type="Proteomes" id="UP000235116">
    <property type="component" value="Chromosome"/>
</dbReference>
<sequence length="238" mass="26808">MTGYEAFLLTNQSVPIEPAATIVVLQDSPQGPKVLMQQRNPDAAFVGGAWVFPGGKLDPHDRDDRWMQRCDLCPEGANRMLELDQHAHAYWIAAIRELVEEAGILVAEGANGKLAQAAQMHLQQQPSGFIEFCDAHGLQLQTGQLKYLSRWITPQGNPKRYDTRFFLCPWPQGQEPRQDDHEAINTRWVTPQEALSHFEQDEWLLILPTIMTLRQLSGFDSVNALLSALGQAPDRKNQ</sequence>
<dbReference type="PROSITE" id="PS51462">
    <property type="entry name" value="NUDIX"/>
    <property type="match status" value="1"/>
</dbReference>
<reference evidence="9" key="1">
    <citation type="submission" date="2017-08" db="EMBL/GenBank/DDBJ databases">
        <title>Direct submision.</title>
        <authorList>
            <person name="Kim S.-J."/>
            <person name="Rhee S.-K."/>
        </authorList>
    </citation>
    <scope>NUCLEOTIDE SEQUENCE [LARGE SCALE GENOMIC DNA]</scope>
    <source>
        <strain evidence="9">GI5</strain>
    </source>
</reference>